<dbReference type="EMBL" id="JAEUGD010000064">
    <property type="protein sequence ID" value="MBL6448662.1"/>
    <property type="molecule type" value="Genomic_DNA"/>
</dbReference>
<dbReference type="AlphaFoldDB" id="A0A937G168"/>
<gene>
    <name evidence="4" type="primary">pdxA</name>
    <name evidence="4" type="ORF">JMN32_20285</name>
</gene>
<dbReference type="NCBIfam" id="TIGR00557">
    <property type="entry name" value="pdxA"/>
    <property type="match status" value="1"/>
</dbReference>
<dbReference type="GO" id="GO:0046872">
    <property type="term" value="F:metal ion binding"/>
    <property type="evidence" value="ECO:0007669"/>
    <property type="project" value="UniProtKB-KW"/>
</dbReference>
<dbReference type="GO" id="GO:0051287">
    <property type="term" value="F:NAD binding"/>
    <property type="evidence" value="ECO:0007669"/>
    <property type="project" value="InterPro"/>
</dbReference>
<dbReference type="EC" id="1.1.1.262" evidence="4"/>
<evidence type="ECO:0000256" key="1">
    <source>
        <dbReference type="ARBA" id="ARBA00022723"/>
    </source>
</evidence>
<evidence type="ECO:0000313" key="5">
    <source>
        <dbReference type="Proteomes" id="UP000614216"/>
    </source>
</evidence>
<dbReference type="SUPFAM" id="SSF53659">
    <property type="entry name" value="Isocitrate/Isopropylmalate dehydrogenase-like"/>
    <property type="match status" value="1"/>
</dbReference>
<name>A0A937G168_9BACT</name>
<dbReference type="PANTHER" id="PTHR30004">
    <property type="entry name" value="4-HYDROXYTHREONINE-4-PHOSPHATE DEHYDROGENASE"/>
    <property type="match status" value="1"/>
</dbReference>
<sequence length="342" mass="37880">MSSNSKREDKPVIGITIGDINGIGPEVTIKALRDSRVLNFITPVIYGSSKTLSYYRKALRMDDFNYSHVKEPGQFHLKKVNVVNCWDEMVEINTGAVTPEAGKASFQALLKATKDLKAGLIDAIVTAPINKNNIQNDDFKFAGHTEYFTQNFDAKDSLMFMTSDDLKIGVATGHIPVKHISEVLTKELISRKIGIMEESLRVDFGIKKPKIAVLGLNPHAGEGGLLGKEDIEVINPAIKEFKQKGKLVFGPFPADGFFGKGDYKKFDGILAMYHDQGLIPFKTLAFENGVNYTAGLSIIRTSPDHGTAYDIAGKNEAQETSMRQAIYLARDIYKNRKEQLTE</sequence>
<dbReference type="GO" id="GO:0050570">
    <property type="term" value="F:4-hydroxythreonine-4-phosphate dehydrogenase activity"/>
    <property type="evidence" value="ECO:0007669"/>
    <property type="project" value="UniProtKB-EC"/>
</dbReference>
<organism evidence="4 5">
    <name type="scientific">Fulvivirga marina</name>
    <dbReference type="NCBI Taxonomy" id="2494733"/>
    <lineage>
        <taxon>Bacteria</taxon>
        <taxon>Pseudomonadati</taxon>
        <taxon>Bacteroidota</taxon>
        <taxon>Cytophagia</taxon>
        <taxon>Cytophagales</taxon>
        <taxon>Fulvivirgaceae</taxon>
        <taxon>Fulvivirga</taxon>
    </lineage>
</organism>
<dbReference type="Pfam" id="PF04166">
    <property type="entry name" value="PdxA"/>
    <property type="match status" value="1"/>
</dbReference>
<evidence type="ECO:0000256" key="3">
    <source>
        <dbReference type="ARBA" id="ARBA00023027"/>
    </source>
</evidence>
<proteinExistence type="predicted"/>
<dbReference type="Gene3D" id="3.40.718.10">
    <property type="entry name" value="Isopropylmalate Dehydrogenase"/>
    <property type="match status" value="1"/>
</dbReference>
<dbReference type="PANTHER" id="PTHR30004:SF6">
    <property type="entry name" value="D-THREONATE 4-PHOSPHATE DEHYDROGENASE"/>
    <property type="match status" value="1"/>
</dbReference>
<keyword evidence="5" id="KW-1185">Reference proteome</keyword>
<dbReference type="InterPro" id="IPR005255">
    <property type="entry name" value="PdxA_fam"/>
</dbReference>
<accession>A0A937G168</accession>
<keyword evidence="1" id="KW-0479">Metal-binding</keyword>
<reference evidence="4" key="1">
    <citation type="submission" date="2021-01" db="EMBL/GenBank/DDBJ databases">
        <title>Fulvivirga kasyanovii gen. nov., sp nov., a novel member of the phylum Bacteroidetes isolated from seawater in a mussel farm.</title>
        <authorList>
            <person name="Zhao L.-H."/>
            <person name="Wang Z.-J."/>
        </authorList>
    </citation>
    <scope>NUCLEOTIDE SEQUENCE</scope>
    <source>
        <strain evidence="4">29W222</strain>
    </source>
</reference>
<keyword evidence="2 4" id="KW-0560">Oxidoreductase</keyword>
<dbReference type="RefSeq" id="WP_202858197.1">
    <property type="nucleotide sequence ID" value="NZ_JAEUGD010000064.1"/>
</dbReference>
<dbReference type="Proteomes" id="UP000614216">
    <property type="component" value="Unassembled WGS sequence"/>
</dbReference>
<comment type="caution">
    <text evidence="4">The sequence shown here is derived from an EMBL/GenBank/DDBJ whole genome shotgun (WGS) entry which is preliminary data.</text>
</comment>
<keyword evidence="3" id="KW-0520">NAD</keyword>
<evidence type="ECO:0000313" key="4">
    <source>
        <dbReference type="EMBL" id="MBL6448662.1"/>
    </source>
</evidence>
<evidence type="ECO:0000256" key="2">
    <source>
        <dbReference type="ARBA" id="ARBA00023002"/>
    </source>
</evidence>
<protein>
    <submittedName>
        <fullName evidence="4">4-hydroxythreonine-4-phosphate dehydrogenase PdxA</fullName>
        <ecNumber evidence="4">1.1.1.262</ecNumber>
    </submittedName>
</protein>